<dbReference type="Proteomes" id="UP001151760">
    <property type="component" value="Unassembled WGS sequence"/>
</dbReference>
<sequence>MLVDSLLPTIFWAEAVNTACYVLNRVLVTKPHNKTPYELIIGRAPSICFMRPFGCHFTILNTLEPLGEFDGKAEEGFLVRCSVNSKAFRVFNTETRKVEENLRVNFLENKPNVAGQGPNWIFDIDSLTNSMNYQQVTAGNQTNKNAGPQETNYNTGLKKNVDAGQTEEENVSTQQYIVFPLWSSISSNYKSSDDKAEHDTVDDDAFKKTIQEPASEYDQALKNVLDKMMDQEKEATEKSNAVRKEFKAQCDSQLLQEKIARASSTNRFNTVSTPVNTASASKTFSPIRPSSEPSFVPFGGSFPLMLLIFLMIL</sequence>
<dbReference type="EMBL" id="BQNB010019378">
    <property type="protein sequence ID" value="GJT84659.1"/>
    <property type="molecule type" value="Genomic_DNA"/>
</dbReference>
<evidence type="ECO:0000256" key="1">
    <source>
        <dbReference type="SAM" id="Coils"/>
    </source>
</evidence>
<feature type="domain" description="Retroviral polymerase SH3-like" evidence="2">
    <location>
        <begin position="67"/>
        <end position="111"/>
    </location>
</feature>
<protein>
    <submittedName>
        <fullName evidence="3">Retrovirus-related pol polyprotein from transposon TNT 1-94</fullName>
    </submittedName>
</protein>
<feature type="coiled-coil region" evidence="1">
    <location>
        <begin position="214"/>
        <end position="245"/>
    </location>
</feature>
<keyword evidence="4" id="KW-1185">Reference proteome</keyword>
<accession>A0ABQ5HB31</accession>
<dbReference type="PANTHER" id="PTHR42648:SF32">
    <property type="entry name" value="RIBONUCLEASE H-LIKE DOMAIN, GAG-PRE-INTEGRASE DOMAIN PROTEIN-RELATED"/>
    <property type="match status" value="1"/>
</dbReference>
<gene>
    <name evidence="3" type="ORF">Tco_1066376</name>
</gene>
<evidence type="ECO:0000259" key="2">
    <source>
        <dbReference type="Pfam" id="PF25597"/>
    </source>
</evidence>
<name>A0ABQ5HB31_9ASTR</name>
<evidence type="ECO:0000313" key="4">
    <source>
        <dbReference type="Proteomes" id="UP001151760"/>
    </source>
</evidence>
<organism evidence="3 4">
    <name type="scientific">Tanacetum coccineum</name>
    <dbReference type="NCBI Taxonomy" id="301880"/>
    <lineage>
        <taxon>Eukaryota</taxon>
        <taxon>Viridiplantae</taxon>
        <taxon>Streptophyta</taxon>
        <taxon>Embryophyta</taxon>
        <taxon>Tracheophyta</taxon>
        <taxon>Spermatophyta</taxon>
        <taxon>Magnoliopsida</taxon>
        <taxon>eudicotyledons</taxon>
        <taxon>Gunneridae</taxon>
        <taxon>Pentapetalae</taxon>
        <taxon>asterids</taxon>
        <taxon>campanulids</taxon>
        <taxon>Asterales</taxon>
        <taxon>Asteraceae</taxon>
        <taxon>Asteroideae</taxon>
        <taxon>Anthemideae</taxon>
        <taxon>Anthemidinae</taxon>
        <taxon>Tanacetum</taxon>
    </lineage>
</organism>
<reference evidence="3" key="1">
    <citation type="journal article" date="2022" name="Int. J. Mol. Sci.">
        <title>Draft Genome of Tanacetum Coccineum: Genomic Comparison of Closely Related Tanacetum-Family Plants.</title>
        <authorList>
            <person name="Yamashiro T."/>
            <person name="Shiraishi A."/>
            <person name="Nakayama K."/>
            <person name="Satake H."/>
        </authorList>
    </citation>
    <scope>NUCLEOTIDE SEQUENCE</scope>
</reference>
<dbReference type="InterPro" id="IPR057670">
    <property type="entry name" value="SH3_retrovirus"/>
</dbReference>
<comment type="caution">
    <text evidence="3">The sequence shown here is derived from an EMBL/GenBank/DDBJ whole genome shotgun (WGS) entry which is preliminary data.</text>
</comment>
<dbReference type="InterPro" id="IPR039537">
    <property type="entry name" value="Retrotran_Ty1/copia-like"/>
</dbReference>
<evidence type="ECO:0000313" key="3">
    <source>
        <dbReference type="EMBL" id="GJT84659.1"/>
    </source>
</evidence>
<dbReference type="Pfam" id="PF25597">
    <property type="entry name" value="SH3_retrovirus"/>
    <property type="match status" value="1"/>
</dbReference>
<dbReference type="PANTHER" id="PTHR42648">
    <property type="entry name" value="TRANSPOSASE, PUTATIVE-RELATED"/>
    <property type="match status" value="1"/>
</dbReference>
<dbReference type="InterPro" id="IPR012337">
    <property type="entry name" value="RNaseH-like_sf"/>
</dbReference>
<reference evidence="3" key="2">
    <citation type="submission" date="2022-01" db="EMBL/GenBank/DDBJ databases">
        <authorList>
            <person name="Yamashiro T."/>
            <person name="Shiraishi A."/>
            <person name="Satake H."/>
            <person name="Nakayama K."/>
        </authorList>
    </citation>
    <scope>NUCLEOTIDE SEQUENCE</scope>
</reference>
<dbReference type="SUPFAM" id="SSF53098">
    <property type="entry name" value="Ribonuclease H-like"/>
    <property type="match status" value="1"/>
</dbReference>
<keyword evidence="1" id="KW-0175">Coiled coil</keyword>
<proteinExistence type="predicted"/>